<keyword evidence="1" id="KW-0614">Plasmid</keyword>
<accession>A0A1P8V170</accession>
<dbReference type="KEGG" id="paby:Ga0080574_TMP5083"/>
<dbReference type="AlphaFoldDB" id="A0A1P8V170"/>
<geneLocation type="plasmid" evidence="2">
    <name>ppaby8</name>
</geneLocation>
<dbReference type="RefSeq" id="WP_076706310.1">
    <property type="nucleotide sequence ID" value="NZ_CP015096.1"/>
</dbReference>
<dbReference type="EMBL" id="CP015096">
    <property type="protein sequence ID" value="APZ55365.1"/>
    <property type="molecule type" value="Genomic_DNA"/>
</dbReference>
<dbReference type="Pfam" id="PF11171">
    <property type="entry name" value="DUF2958"/>
    <property type="match status" value="1"/>
</dbReference>
<dbReference type="InterPro" id="IPR021341">
    <property type="entry name" value="DUF2958"/>
</dbReference>
<organism evidence="1 2">
    <name type="scientific">Salipiger abyssi</name>
    <dbReference type="NCBI Taxonomy" id="1250539"/>
    <lineage>
        <taxon>Bacteria</taxon>
        <taxon>Pseudomonadati</taxon>
        <taxon>Pseudomonadota</taxon>
        <taxon>Alphaproteobacteria</taxon>
        <taxon>Rhodobacterales</taxon>
        <taxon>Roseobacteraceae</taxon>
        <taxon>Salipiger</taxon>
    </lineage>
</organism>
<keyword evidence="2" id="KW-1185">Reference proteome</keyword>
<dbReference type="Proteomes" id="UP000187059">
    <property type="component" value="Plasmid pPABY8"/>
</dbReference>
<evidence type="ECO:0000313" key="2">
    <source>
        <dbReference type="Proteomes" id="UP000187059"/>
    </source>
</evidence>
<gene>
    <name evidence="1" type="ORF">Ga0080574_TMP5083</name>
</gene>
<dbReference type="OrthoDB" id="1070337at2"/>
<reference evidence="1 2" key="1">
    <citation type="submission" date="2016-04" db="EMBL/GenBank/DDBJ databases">
        <title>Deep-sea bacteria in the southern Pacific.</title>
        <authorList>
            <person name="Tang K."/>
        </authorList>
    </citation>
    <scope>NUCLEOTIDE SEQUENCE [LARGE SCALE GENOMIC DNA]</scope>
    <source>
        <strain evidence="1 2">JLT2014</strain>
        <plasmid evidence="2">ppaby8</plasmid>
    </source>
</reference>
<protein>
    <submittedName>
        <fullName evidence="1">Putative DUF2958 protein</fullName>
    </submittedName>
</protein>
<name>A0A1P8V170_9RHOB</name>
<evidence type="ECO:0000313" key="1">
    <source>
        <dbReference type="EMBL" id="APZ55365.1"/>
    </source>
</evidence>
<sequence length="119" mass="13091">MKLFPQPIIEKLAENGRANAERMADDGDTHDFFPVVKLFTPDGAATWLLSEIDPDDPDIAFGLCDLGVGCPELGSVRISEIESARGRLGMPIERDLHFKARHRLTTYADQARAAGRIIA</sequence>
<proteinExistence type="predicted"/>